<comment type="caution">
    <text evidence="5">The sequence shown here is derived from an EMBL/GenBank/DDBJ whole genome shotgun (WGS) entry which is preliminary data.</text>
</comment>
<dbReference type="InterPro" id="IPR036390">
    <property type="entry name" value="WH_DNA-bd_sf"/>
</dbReference>
<dbReference type="InterPro" id="IPR036388">
    <property type="entry name" value="WH-like_DNA-bd_sf"/>
</dbReference>
<accession>A0A5M6ZGN4</accession>
<dbReference type="SMART" id="SM00418">
    <property type="entry name" value="HTH_ARSR"/>
    <property type="match status" value="1"/>
</dbReference>
<evidence type="ECO:0000259" key="4">
    <source>
        <dbReference type="PROSITE" id="PS50987"/>
    </source>
</evidence>
<dbReference type="NCBIfam" id="NF033788">
    <property type="entry name" value="HTH_metalloreg"/>
    <property type="match status" value="1"/>
</dbReference>
<dbReference type="EMBL" id="VWOJ01000002">
    <property type="protein sequence ID" value="KAA5803889.1"/>
    <property type="molecule type" value="Genomic_DNA"/>
</dbReference>
<evidence type="ECO:0000313" key="6">
    <source>
        <dbReference type="Proteomes" id="UP000325122"/>
    </source>
</evidence>
<dbReference type="Proteomes" id="UP000325122">
    <property type="component" value="Unassembled WGS sequence"/>
</dbReference>
<dbReference type="GO" id="GO:0003700">
    <property type="term" value="F:DNA-binding transcription factor activity"/>
    <property type="evidence" value="ECO:0007669"/>
    <property type="project" value="InterPro"/>
</dbReference>
<dbReference type="InterPro" id="IPR011991">
    <property type="entry name" value="ArsR-like_HTH"/>
</dbReference>
<proteinExistence type="predicted"/>
<dbReference type="SUPFAM" id="SSF46785">
    <property type="entry name" value="Winged helix' DNA-binding domain"/>
    <property type="match status" value="1"/>
</dbReference>
<reference evidence="5 6" key="1">
    <citation type="submission" date="2019-09" db="EMBL/GenBank/DDBJ databases">
        <authorList>
            <person name="Kevbrin V."/>
            <person name="Grouzdev D.S."/>
        </authorList>
    </citation>
    <scope>NUCLEOTIDE SEQUENCE [LARGE SCALE GENOMIC DNA]</scope>
    <source>
        <strain evidence="5 6">G-192</strain>
    </source>
</reference>
<dbReference type="Gene3D" id="1.10.10.10">
    <property type="entry name" value="Winged helix-like DNA-binding domain superfamily/Winged helix DNA-binding domain"/>
    <property type="match status" value="1"/>
</dbReference>
<gene>
    <name evidence="5" type="ORF">F1654_08820</name>
</gene>
<evidence type="ECO:0000256" key="3">
    <source>
        <dbReference type="ARBA" id="ARBA00023163"/>
    </source>
</evidence>
<protein>
    <submittedName>
        <fullName evidence="5">Winged helix-turn-helix transcriptional regulator</fullName>
    </submittedName>
</protein>
<evidence type="ECO:0000313" key="5">
    <source>
        <dbReference type="EMBL" id="KAA5803889.1"/>
    </source>
</evidence>
<dbReference type="InterPro" id="IPR001845">
    <property type="entry name" value="HTH_ArsR_DNA-bd_dom"/>
</dbReference>
<keyword evidence="2" id="KW-0238">DNA-binding</keyword>
<dbReference type="CDD" id="cd00090">
    <property type="entry name" value="HTH_ARSR"/>
    <property type="match status" value="1"/>
</dbReference>
<dbReference type="RefSeq" id="WP_150023157.1">
    <property type="nucleotide sequence ID" value="NZ_VWOJ01000002.1"/>
</dbReference>
<evidence type="ECO:0000256" key="2">
    <source>
        <dbReference type="ARBA" id="ARBA00023125"/>
    </source>
</evidence>
<keyword evidence="1" id="KW-0805">Transcription regulation</keyword>
<dbReference type="AlphaFoldDB" id="A0A5M6ZGN4"/>
<dbReference type="PROSITE" id="PS50987">
    <property type="entry name" value="HTH_ARSR_2"/>
    <property type="match status" value="1"/>
</dbReference>
<keyword evidence="3" id="KW-0804">Transcription</keyword>
<keyword evidence="6" id="KW-1185">Reference proteome</keyword>
<dbReference type="PANTHER" id="PTHR33154">
    <property type="entry name" value="TRANSCRIPTIONAL REGULATOR, ARSR FAMILY"/>
    <property type="match status" value="1"/>
</dbReference>
<name>A0A5M6ZGN4_9PROT</name>
<dbReference type="PANTHER" id="PTHR33154:SF28">
    <property type="entry name" value="HTH-TYPE TRANSCRIPTIONAL REGULATOR YGAV-RELATED"/>
    <property type="match status" value="1"/>
</dbReference>
<sequence length="122" mass="13220">MNSVPPAKPVPDIDIAQLRMRAGEVSGLLKLLANPGRLLIACELMEGERTVSQIEQRTGVRQPNLSRDLARLRAAGLVAARRDGKTVHYRLKDARITLLMGALCAAFASDLKSPPAAQTHKD</sequence>
<dbReference type="Pfam" id="PF01022">
    <property type="entry name" value="HTH_5"/>
    <property type="match status" value="1"/>
</dbReference>
<organism evidence="5 6">
    <name type="scientific">Alkalicaulis satelles</name>
    <dbReference type="NCBI Taxonomy" id="2609175"/>
    <lineage>
        <taxon>Bacteria</taxon>
        <taxon>Pseudomonadati</taxon>
        <taxon>Pseudomonadota</taxon>
        <taxon>Alphaproteobacteria</taxon>
        <taxon>Maricaulales</taxon>
        <taxon>Maricaulaceae</taxon>
        <taxon>Alkalicaulis</taxon>
    </lineage>
</organism>
<dbReference type="InterPro" id="IPR051081">
    <property type="entry name" value="HTH_MetalResp_TranReg"/>
</dbReference>
<feature type="domain" description="HTH arsR-type" evidence="4">
    <location>
        <begin position="18"/>
        <end position="111"/>
    </location>
</feature>
<evidence type="ECO:0000256" key="1">
    <source>
        <dbReference type="ARBA" id="ARBA00023015"/>
    </source>
</evidence>
<dbReference type="GO" id="GO:0003677">
    <property type="term" value="F:DNA binding"/>
    <property type="evidence" value="ECO:0007669"/>
    <property type="project" value="UniProtKB-KW"/>
</dbReference>
<dbReference type="PRINTS" id="PR00778">
    <property type="entry name" value="HTHARSR"/>
</dbReference>